<feature type="transmembrane region" description="Helical" evidence="1">
    <location>
        <begin position="149"/>
        <end position="176"/>
    </location>
</feature>
<evidence type="ECO:0008006" key="4">
    <source>
        <dbReference type="Google" id="ProtNLM"/>
    </source>
</evidence>
<feature type="transmembrane region" description="Helical" evidence="1">
    <location>
        <begin position="351"/>
        <end position="369"/>
    </location>
</feature>
<keyword evidence="3" id="KW-1185">Reference proteome</keyword>
<evidence type="ECO:0000256" key="1">
    <source>
        <dbReference type="SAM" id="Phobius"/>
    </source>
</evidence>
<feature type="transmembrane region" description="Helical" evidence="1">
    <location>
        <begin position="183"/>
        <end position="211"/>
    </location>
</feature>
<protein>
    <recommendedName>
        <fullName evidence="4">GPI mannosyltransferase 2</fullName>
    </recommendedName>
</protein>
<evidence type="ECO:0000313" key="3">
    <source>
        <dbReference type="Proteomes" id="UP001470230"/>
    </source>
</evidence>
<keyword evidence="1" id="KW-0472">Membrane</keyword>
<keyword evidence="1" id="KW-1133">Transmembrane helix</keyword>
<organism evidence="2 3">
    <name type="scientific">Tritrichomonas musculus</name>
    <dbReference type="NCBI Taxonomy" id="1915356"/>
    <lineage>
        <taxon>Eukaryota</taxon>
        <taxon>Metamonada</taxon>
        <taxon>Parabasalia</taxon>
        <taxon>Tritrichomonadida</taxon>
        <taxon>Tritrichomonadidae</taxon>
        <taxon>Tritrichomonas</taxon>
    </lineage>
</organism>
<feature type="transmembrane region" description="Helical" evidence="1">
    <location>
        <begin position="109"/>
        <end position="129"/>
    </location>
</feature>
<keyword evidence="1" id="KW-0812">Transmembrane</keyword>
<feature type="transmembrane region" description="Helical" evidence="1">
    <location>
        <begin position="217"/>
        <end position="236"/>
    </location>
</feature>
<accession>A0ABR2HWV8</accession>
<dbReference type="EMBL" id="JAPFFF010000021">
    <property type="protein sequence ID" value="KAK8853986.1"/>
    <property type="molecule type" value="Genomic_DNA"/>
</dbReference>
<feature type="transmembrane region" description="Helical" evidence="1">
    <location>
        <begin position="299"/>
        <end position="316"/>
    </location>
</feature>
<feature type="transmembrane region" description="Helical" evidence="1">
    <location>
        <begin position="77"/>
        <end position="97"/>
    </location>
</feature>
<proteinExistence type="predicted"/>
<sequence length="392" mass="46305">MITQNENHLPQALTDRNAMWWRNLRMCLFNSSLLFSFFFFFVIIQSQFYNYYSFNHIPDEVILSRSLYSIPDLTTKFPQIIFTPYYFTQYQFYPFYLRFFIKICASDSWFALPIASLFQNLIVTASFYIMLSTCNIVNNPAKTTYIFSIYPFAFIIQRNIALPGALCFSFECLAFAFLKKKKIFLSSICCCCAILTSFQGFIISFSILTFLVFKKKIYYFLIVLFATSFAFLVLMAESEFLYKDRYAFIKELKNEFFSTRLFESFKHIREKRPLYYIFEIILSYILPSLAGAIKLRSISLPHFLYCIYSLIFLISFKKDDIEYYVIGLATFSVIIGFDEFLTWVLNLIPNSLIFIIVEIVIYFLAAHFLKYHAVEQKYVDYAMSLQSSLISI</sequence>
<reference evidence="2 3" key="1">
    <citation type="submission" date="2024-04" db="EMBL/GenBank/DDBJ databases">
        <title>Tritrichomonas musculus Genome.</title>
        <authorList>
            <person name="Alves-Ferreira E."/>
            <person name="Grigg M."/>
            <person name="Lorenzi H."/>
            <person name="Galac M."/>
        </authorList>
    </citation>
    <scope>NUCLEOTIDE SEQUENCE [LARGE SCALE GENOMIC DNA]</scope>
    <source>
        <strain evidence="2 3">EAF2021</strain>
    </source>
</reference>
<feature type="transmembrane region" description="Helical" evidence="1">
    <location>
        <begin position="274"/>
        <end position="293"/>
    </location>
</feature>
<dbReference type="Proteomes" id="UP001470230">
    <property type="component" value="Unassembled WGS sequence"/>
</dbReference>
<name>A0ABR2HWV8_9EUKA</name>
<evidence type="ECO:0000313" key="2">
    <source>
        <dbReference type="EMBL" id="KAK8853986.1"/>
    </source>
</evidence>
<feature type="transmembrane region" description="Helical" evidence="1">
    <location>
        <begin position="26"/>
        <end position="44"/>
    </location>
</feature>
<feature type="transmembrane region" description="Helical" evidence="1">
    <location>
        <begin position="323"/>
        <end position="345"/>
    </location>
</feature>
<gene>
    <name evidence="2" type="ORF">M9Y10_016535</name>
</gene>
<comment type="caution">
    <text evidence="2">The sequence shown here is derived from an EMBL/GenBank/DDBJ whole genome shotgun (WGS) entry which is preliminary data.</text>
</comment>